<name>A0ABR2HJW4_9PEZI</name>
<dbReference type="InterPro" id="IPR029058">
    <property type="entry name" value="AB_hydrolase_fold"/>
</dbReference>
<dbReference type="Gene3D" id="3.40.50.1820">
    <property type="entry name" value="alpha/beta hydrolase"/>
    <property type="match status" value="1"/>
</dbReference>
<dbReference type="PANTHER" id="PTHR37017">
    <property type="entry name" value="AB HYDROLASE-1 DOMAIN-CONTAINING PROTEIN-RELATED"/>
    <property type="match status" value="1"/>
</dbReference>
<dbReference type="Pfam" id="PF12697">
    <property type="entry name" value="Abhydrolase_6"/>
    <property type="match status" value="1"/>
</dbReference>
<protein>
    <recommendedName>
        <fullName evidence="2">AB hydrolase-1 domain-containing protein</fullName>
    </recommendedName>
</protein>
<evidence type="ECO:0000259" key="2">
    <source>
        <dbReference type="Pfam" id="PF12697"/>
    </source>
</evidence>
<keyword evidence="4" id="KW-1185">Reference proteome</keyword>
<evidence type="ECO:0000313" key="4">
    <source>
        <dbReference type="Proteomes" id="UP001390339"/>
    </source>
</evidence>
<dbReference type="SUPFAM" id="SSF53474">
    <property type="entry name" value="alpha/beta-Hydrolases"/>
    <property type="match status" value="1"/>
</dbReference>
<feature type="region of interest" description="Disordered" evidence="1">
    <location>
        <begin position="105"/>
        <end position="140"/>
    </location>
</feature>
<feature type="domain" description="AB hydrolase-1" evidence="2">
    <location>
        <begin position="10"/>
        <end position="315"/>
    </location>
</feature>
<reference evidence="3 4" key="1">
    <citation type="journal article" date="2024" name="IMA Fungus">
        <title>Apiospora arundinis, a panoply of carbohydrate-active enzymes and secondary metabolites.</title>
        <authorList>
            <person name="Sorensen T."/>
            <person name="Petersen C."/>
            <person name="Muurmann A.T."/>
            <person name="Christiansen J.V."/>
            <person name="Brundto M.L."/>
            <person name="Overgaard C.K."/>
            <person name="Boysen A.T."/>
            <person name="Wollenberg R.D."/>
            <person name="Larsen T.O."/>
            <person name="Sorensen J.L."/>
            <person name="Nielsen K.L."/>
            <person name="Sondergaard T.E."/>
        </authorList>
    </citation>
    <scope>NUCLEOTIDE SEQUENCE [LARGE SCALE GENOMIC DNA]</scope>
    <source>
        <strain evidence="3 4">AAU 773</strain>
    </source>
</reference>
<feature type="compositionally biased region" description="Acidic residues" evidence="1">
    <location>
        <begin position="115"/>
        <end position="124"/>
    </location>
</feature>
<evidence type="ECO:0000256" key="1">
    <source>
        <dbReference type="SAM" id="MobiDB-lite"/>
    </source>
</evidence>
<dbReference type="PANTHER" id="PTHR37017:SF3">
    <property type="entry name" value="AB HYDROLASE-1 DOMAIN-CONTAINING PROTEIN"/>
    <property type="match status" value="1"/>
</dbReference>
<comment type="caution">
    <text evidence="3">The sequence shown here is derived from an EMBL/GenBank/DDBJ whole genome shotgun (WGS) entry which is preliminary data.</text>
</comment>
<organism evidence="3 4">
    <name type="scientific">Apiospora arundinis</name>
    <dbReference type="NCBI Taxonomy" id="335852"/>
    <lineage>
        <taxon>Eukaryota</taxon>
        <taxon>Fungi</taxon>
        <taxon>Dikarya</taxon>
        <taxon>Ascomycota</taxon>
        <taxon>Pezizomycotina</taxon>
        <taxon>Sordariomycetes</taxon>
        <taxon>Xylariomycetidae</taxon>
        <taxon>Amphisphaeriales</taxon>
        <taxon>Apiosporaceae</taxon>
        <taxon>Apiospora</taxon>
    </lineage>
</organism>
<sequence length="334" mass="35665">MAFSSSKPTFVLISGGWHRADYWSEVAADLRVEGHGVIPLALPSASSDPDVTFLDDLTSVRDVIRKETELGGRDVVIATHSLGTVVGASAIKGFTAAAAADADKAKGMLTPPPEGDSDNDSEINEDVHQSTATASATVPDELLMQDEHEPPRRGHVIGFVTVATGFVPTGACFLAALGGTPPPLWRYVSEPRVLTTDADDLADDGSDTTTRAFCAVRVSAREAFYGDLPVEEGERWVARLLPQGSKAVAEGGEHVYAGWLDVPCWSLVATEDRAFPYEGQKASIQAARDAGADIWSEEIAASHSPMLSRPAETADFLRRAAVAFEEKASSRWRK</sequence>
<dbReference type="Proteomes" id="UP001390339">
    <property type="component" value="Unassembled WGS sequence"/>
</dbReference>
<gene>
    <name evidence="3" type="ORF">PGQ11_014951</name>
</gene>
<dbReference type="InterPro" id="IPR000073">
    <property type="entry name" value="AB_hydrolase_1"/>
</dbReference>
<dbReference type="EMBL" id="JAPCWZ010000010">
    <property type="protein sequence ID" value="KAK8848471.1"/>
    <property type="molecule type" value="Genomic_DNA"/>
</dbReference>
<evidence type="ECO:0000313" key="3">
    <source>
        <dbReference type="EMBL" id="KAK8848471.1"/>
    </source>
</evidence>
<accession>A0ABR2HJW4</accession>
<dbReference type="InterPro" id="IPR052897">
    <property type="entry name" value="Sec-Metab_Biosynth_Hydrolase"/>
</dbReference>
<proteinExistence type="predicted"/>